<keyword evidence="3" id="KW-1185">Reference proteome</keyword>
<comment type="caution">
    <text evidence="2">The sequence shown here is derived from an EMBL/GenBank/DDBJ whole genome shotgun (WGS) entry which is preliminary data.</text>
</comment>
<accession>A0ABT8LX86</accession>
<dbReference type="Proteomes" id="UP001176500">
    <property type="component" value="Unassembled WGS sequence"/>
</dbReference>
<protein>
    <submittedName>
        <fullName evidence="2">Dehydrogenase</fullName>
    </submittedName>
</protein>
<dbReference type="RefSeq" id="WP_301481419.1">
    <property type="nucleotide sequence ID" value="NZ_JASMRX010000046.1"/>
</dbReference>
<name>A0ABT8LX86_9GAMM</name>
<evidence type="ECO:0000256" key="1">
    <source>
        <dbReference type="SAM" id="MobiDB-lite"/>
    </source>
</evidence>
<feature type="region of interest" description="Disordered" evidence="1">
    <location>
        <begin position="1"/>
        <end position="26"/>
    </location>
</feature>
<evidence type="ECO:0000313" key="2">
    <source>
        <dbReference type="EMBL" id="MDN6881927.1"/>
    </source>
</evidence>
<organism evidence="2 3">
    <name type="scientific">Serratia bockelmannii</name>
    <dbReference type="NCBI Taxonomy" id="2703793"/>
    <lineage>
        <taxon>Bacteria</taxon>
        <taxon>Pseudomonadati</taxon>
        <taxon>Pseudomonadota</taxon>
        <taxon>Gammaproteobacteria</taxon>
        <taxon>Enterobacterales</taxon>
        <taxon>Yersiniaceae</taxon>
        <taxon>Serratia</taxon>
    </lineage>
</organism>
<sequence length="134" mass="15493">MNTQNVNVKTAAQEPSERYGGKNTSQRWAEKYPDAERIMIRQLKIMEELHGMYSSPDELAQSLYEIFNTLTDRVVFNGVDNSPSDKPKIAYAVAQYWIKAQRLAGEYFGETGVVAWEHARYRLHLQLAINHSYH</sequence>
<dbReference type="EMBL" id="JASMRX010000046">
    <property type="protein sequence ID" value="MDN6881927.1"/>
    <property type="molecule type" value="Genomic_DNA"/>
</dbReference>
<feature type="compositionally biased region" description="Polar residues" evidence="1">
    <location>
        <begin position="1"/>
        <end position="10"/>
    </location>
</feature>
<gene>
    <name evidence="2" type="ORF">QO199_25135</name>
</gene>
<reference evidence="2" key="1">
    <citation type="submission" date="2023-05" db="EMBL/GenBank/DDBJ databases">
        <title>Cannabis rhizosphere genomes.</title>
        <authorList>
            <person name="Goff K.L."/>
        </authorList>
    </citation>
    <scope>NUCLEOTIDE SEQUENCE</scope>
    <source>
        <strain evidence="2">SPPC 2817</strain>
    </source>
</reference>
<proteinExistence type="predicted"/>
<evidence type="ECO:0000313" key="3">
    <source>
        <dbReference type="Proteomes" id="UP001176500"/>
    </source>
</evidence>